<gene>
    <name evidence="3" type="ORF">Pmar_PMAR004671</name>
</gene>
<protein>
    <submittedName>
        <fullName evidence="3">Cathepsin b, putative</fullName>
    </submittedName>
</protein>
<dbReference type="GeneID" id="9064217"/>
<feature type="non-terminal residue" evidence="3">
    <location>
        <position position="219"/>
    </location>
</feature>
<dbReference type="OrthoDB" id="640249at2759"/>
<dbReference type="AlphaFoldDB" id="C5L5C7"/>
<evidence type="ECO:0000259" key="2">
    <source>
        <dbReference type="Pfam" id="PF00112"/>
    </source>
</evidence>
<evidence type="ECO:0000256" key="1">
    <source>
        <dbReference type="SAM" id="MobiDB-lite"/>
    </source>
</evidence>
<feature type="domain" description="Peptidase C1A papain C-terminal" evidence="2">
    <location>
        <begin position="68"/>
        <end position="215"/>
    </location>
</feature>
<dbReference type="EMBL" id="GG679252">
    <property type="protein sequence ID" value="EER08066.1"/>
    <property type="molecule type" value="Genomic_DNA"/>
</dbReference>
<dbReference type="InParanoid" id="C5L5C7"/>
<dbReference type="Pfam" id="PF00112">
    <property type="entry name" value="Peptidase_C1"/>
    <property type="match status" value="1"/>
</dbReference>
<evidence type="ECO:0000313" key="3">
    <source>
        <dbReference type="EMBL" id="EER08066.1"/>
    </source>
</evidence>
<dbReference type="InterPro" id="IPR038765">
    <property type="entry name" value="Papain-like_cys_pep_sf"/>
</dbReference>
<accession>C5L5C7</accession>
<dbReference type="InterPro" id="IPR000668">
    <property type="entry name" value="Peptidase_C1A_C"/>
</dbReference>
<sequence>MVDKINLMQNSWTASKDQPPFKGTSIKDVPTGSLDDLKPSSTFDDETRLLGSTEPVLTNLPSDFDARQKFASCAGVIGHVRSNGCNRGNLIEGLNFMKNHGIVTGNEFKPADQLASADGCWPYPLPKCNHASSAASQYPKCPSEALSQPACQTECINESYKTSLQQDLHRAKSWGRLPTSPQKIKQEIFDNGTVLGVISMYEDFRLYKSGVYVHTTGGL</sequence>
<feature type="compositionally biased region" description="Polar residues" evidence="1">
    <location>
        <begin position="7"/>
        <end position="16"/>
    </location>
</feature>
<name>C5L5C7_PERM5</name>
<reference evidence="3 4" key="1">
    <citation type="submission" date="2008-07" db="EMBL/GenBank/DDBJ databases">
        <authorList>
            <person name="El-Sayed N."/>
            <person name="Caler E."/>
            <person name="Inman J."/>
            <person name="Amedeo P."/>
            <person name="Hass B."/>
            <person name="Wortman J."/>
        </authorList>
    </citation>
    <scope>NUCLEOTIDE SEQUENCE [LARGE SCALE GENOMIC DNA]</scope>
    <source>
        <strain evidence="4">ATCC 50983 / TXsc</strain>
    </source>
</reference>
<evidence type="ECO:0000313" key="4">
    <source>
        <dbReference type="Proteomes" id="UP000007800"/>
    </source>
</evidence>
<feature type="region of interest" description="Disordered" evidence="1">
    <location>
        <begin position="1"/>
        <end position="33"/>
    </location>
</feature>
<proteinExistence type="predicted"/>
<dbReference type="GO" id="GO:0008234">
    <property type="term" value="F:cysteine-type peptidase activity"/>
    <property type="evidence" value="ECO:0007669"/>
    <property type="project" value="InterPro"/>
</dbReference>
<dbReference type="GO" id="GO:0006508">
    <property type="term" value="P:proteolysis"/>
    <property type="evidence" value="ECO:0007669"/>
    <property type="project" value="InterPro"/>
</dbReference>
<dbReference type="RefSeq" id="XP_002776250.1">
    <property type="nucleotide sequence ID" value="XM_002776204.1"/>
</dbReference>
<keyword evidence="4" id="KW-1185">Reference proteome</keyword>
<dbReference type="SUPFAM" id="SSF54001">
    <property type="entry name" value="Cysteine proteinases"/>
    <property type="match status" value="1"/>
</dbReference>
<dbReference type="Gene3D" id="3.90.70.10">
    <property type="entry name" value="Cysteine proteinases"/>
    <property type="match status" value="1"/>
</dbReference>
<dbReference type="Proteomes" id="UP000007800">
    <property type="component" value="Unassembled WGS sequence"/>
</dbReference>
<organism evidence="4">
    <name type="scientific">Perkinsus marinus (strain ATCC 50983 / TXsc)</name>
    <dbReference type="NCBI Taxonomy" id="423536"/>
    <lineage>
        <taxon>Eukaryota</taxon>
        <taxon>Sar</taxon>
        <taxon>Alveolata</taxon>
        <taxon>Perkinsozoa</taxon>
        <taxon>Perkinsea</taxon>
        <taxon>Perkinsida</taxon>
        <taxon>Perkinsidae</taxon>
        <taxon>Perkinsus</taxon>
    </lineage>
</organism>